<dbReference type="PRINTS" id="PR00411">
    <property type="entry name" value="PNDRDTASEI"/>
</dbReference>
<evidence type="ECO:0000313" key="8">
    <source>
        <dbReference type="Proteomes" id="UP001575181"/>
    </source>
</evidence>
<dbReference type="Pfam" id="PF07992">
    <property type="entry name" value="Pyr_redox_2"/>
    <property type="match status" value="1"/>
</dbReference>
<evidence type="ECO:0000256" key="4">
    <source>
        <dbReference type="ARBA" id="ARBA00023002"/>
    </source>
</evidence>
<accession>A0ABV4TXA2</accession>
<dbReference type="EC" id="1.6.5.-" evidence="7"/>
<dbReference type="Proteomes" id="UP001575181">
    <property type="component" value="Unassembled WGS sequence"/>
</dbReference>
<keyword evidence="4 7" id="KW-0560">Oxidoreductase</keyword>
<feature type="domain" description="FAD/NAD(P)-binding" evidence="6">
    <location>
        <begin position="20"/>
        <end position="354"/>
    </location>
</feature>
<comment type="caution">
    <text evidence="7">The sequence shown here is derived from an EMBL/GenBank/DDBJ whole genome shotgun (WGS) entry which is preliminary data.</text>
</comment>
<reference evidence="7 8" key="1">
    <citation type="submission" date="2024-08" db="EMBL/GenBank/DDBJ databases">
        <title>Whole-genome sequencing of halo(alkali)philic microorganisms from hypersaline lakes.</title>
        <authorList>
            <person name="Sorokin D.Y."/>
            <person name="Merkel A.Y."/>
            <person name="Messina E."/>
            <person name="Yakimov M."/>
        </authorList>
    </citation>
    <scope>NUCLEOTIDE SEQUENCE [LARGE SCALE GENOMIC DNA]</scope>
    <source>
        <strain evidence="7 8">Cl-TMA</strain>
    </source>
</reference>
<dbReference type="PANTHER" id="PTHR43706:SF9">
    <property type="entry name" value="TYPE II NADH:QUINONE OXIDOREDUCTASE"/>
    <property type="match status" value="1"/>
</dbReference>
<evidence type="ECO:0000256" key="2">
    <source>
        <dbReference type="ARBA" id="ARBA00022630"/>
    </source>
</evidence>
<keyword evidence="8" id="KW-1185">Reference proteome</keyword>
<organism evidence="7 8">
    <name type="scientific">Thiohalorhabdus methylotrophus</name>
    <dbReference type="NCBI Taxonomy" id="3242694"/>
    <lineage>
        <taxon>Bacteria</taxon>
        <taxon>Pseudomonadati</taxon>
        <taxon>Pseudomonadota</taxon>
        <taxon>Gammaproteobacteria</taxon>
        <taxon>Thiohalorhabdales</taxon>
        <taxon>Thiohalorhabdaceae</taxon>
        <taxon>Thiohalorhabdus</taxon>
    </lineage>
</organism>
<evidence type="ECO:0000256" key="3">
    <source>
        <dbReference type="ARBA" id="ARBA00022827"/>
    </source>
</evidence>
<dbReference type="InterPro" id="IPR023753">
    <property type="entry name" value="FAD/NAD-binding_dom"/>
</dbReference>
<proteinExistence type="inferred from homology"/>
<dbReference type="PANTHER" id="PTHR43706">
    <property type="entry name" value="NADH DEHYDROGENASE"/>
    <property type="match status" value="1"/>
</dbReference>
<dbReference type="SUPFAM" id="SSF51905">
    <property type="entry name" value="FAD/NAD(P)-binding domain"/>
    <property type="match status" value="1"/>
</dbReference>
<dbReference type="RefSeq" id="WP_373655987.1">
    <property type="nucleotide sequence ID" value="NZ_JBGUAW010000006.1"/>
</dbReference>
<dbReference type="PRINTS" id="PR00368">
    <property type="entry name" value="FADPNR"/>
</dbReference>
<name>A0ABV4TXA2_9GAMM</name>
<dbReference type="InterPro" id="IPR036188">
    <property type="entry name" value="FAD/NAD-bd_sf"/>
</dbReference>
<gene>
    <name evidence="7" type="ORF">ACERLL_10225</name>
</gene>
<evidence type="ECO:0000313" key="7">
    <source>
        <dbReference type="EMBL" id="MFA9461201.1"/>
    </source>
</evidence>
<evidence type="ECO:0000256" key="5">
    <source>
        <dbReference type="ARBA" id="ARBA00023027"/>
    </source>
</evidence>
<sequence>MAQPKKPAPSPYGEGDERHQIVVVGGGAGGMELASQLGNKLKNSSHAAVTLVDGALTHLWKPLLHEVAAGTLDSQGDAVDFLALGAMHGYRFRMGRMNGLDRENQEIRLAPICNDDGWEVVPARRFRYDTLIISVGSVTNDLGLEGVREHCHFLDHRDEADKFHRVFLEQFLHAQTQEETPHEGQLNVAIVGAGATGIELAAELNYAAQQFVEYGLDRITPERHMRITILEAADRILPALPGRVAKQTRKQLEDLGIEIVTGEAAEKITAEGITTQSGRYIPARMKVWAAGIKAPDFLSELEGLETNRRNQLVVDQTLQTSDPNIFAMGDCAQCPWPEKETSVPPRAQAAHQQATTLLRTAQNRLKGKPPAEFHYHDHGSLINLSHYNTVGNLMGNLAGSITIEGWAARVAYRSLYRMHQRVLYGTLRTGIAIMGDWIGHRHRPRLKLH</sequence>
<evidence type="ECO:0000256" key="1">
    <source>
        <dbReference type="ARBA" id="ARBA00005272"/>
    </source>
</evidence>
<dbReference type="EMBL" id="JBGUAW010000006">
    <property type="protein sequence ID" value="MFA9461201.1"/>
    <property type="molecule type" value="Genomic_DNA"/>
</dbReference>
<dbReference type="Gene3D" id="3.50.50.100">
    <property type="match status" value="1"/>
</dbReference>
<dbReference type="GO" id="GO:0016491">
    <property type="term" value="F:oxidoreductase activity"/>
    <property type="evidence" value="ECO:0007669"/>
    <property type="project" value="UniProtKB-KW"/>
</dbReference>
<keyword evidence="2" id="KW-0285">Flavoprotein</keyword>
<keyword evidence="5" id="KW-0520">NAD</keyword>
<dbReference type="InterPro" id="IPR045024">
    <property type="entry name" value="NDH-2"/>
</dbReference>
<evidence type="ECO:0000259" key="6">
    <source>
        <dbReference type="Pfam" id="PF07992"/>
    </source>
</evidence>
<comment type="similarity">
    <text evidence="1">Belongs to the NADH dehydrogenase family.</text>
</comment>
<protein>
    <submittedName>
        <fullName evidence="7">NAD(P)/FAD-dependent oxidoreductase</fullName>
        <ecNumber evidence="7">1.6.5.-</ecNumber>
    </submittedName>
</protein>
<keyword evidence="3" id="KW-0274">FAD</keyword>